<dbReference type="EMBL" id="JARK01001383">
    <property type="protein sequence ID" value="EYC12384.1"/>
    <property type="molecule type" value="Genomic_DNA"/>
</dbReference>
<comment type="caution">
    <text evidence="2">The sequence shown here is derived from an EMBL/GenBank/DDBJ whole genome shotgun (WGS) entry which is preliminary data.</text>
</comment>
<dbReference type="Proteomes" id="UP000024635">
    <property type="component" value="Unassembled WGS sequence"/>
</dbReference>
<dbReference type="OrthoDB" id="6159439at2759"/>
<feature type="region of interest" description="Disordered" evidence="1">
    <location>
        <begin position="118"/>
        <end position="141"/>
    </location>
</feature>
<organism evidence="2 3">
    <name type="scientific">Ancylostoma ceylanicum</name>
    <dbReference type="NCBI Taxonomy" id="53326"/>
    <lineage>
        <taxon>Eukaryota</taxon>
        <taxon>Metazoa</taxon>
        <taxon>Ecdysozoa</taxon>
        <taxon>Nematoda</taxon>
        <taxon>Chromadorea</taxon>
        <taxon>Rhabditida</taxon>
        <taxon>Rhabditina</taxon>
        <taxon>Rhabditomorpha</taxon>
        <taxon>Strongyloidea</taxon>
        <taxon>Ancylostomatidae</taxon>
        <taxon>Ancylostomatinae</taxon>
        <taxon>Ancylostoma</taxon>
    </lineage>
</organism>
<evidence type="ECO:0000313" key="3">
    <source>
        <dbReference type="Proteomes" id="UP000024635"/>
    </source>
</evidence>
<sequence>MSCAESYGPYYDWPPQATPYAPYPRCEPPRNINPPTTTSSHVYGNVPPPSTSELWTAAAPFQHQQAAVTNTYKWMHTKRAHKPAEFWVPTVSHYCQSLCSTFLTKTLLRFTAKRPKCHKCPENPSKSSPKRLLPDPHLPRV</sequence>
<gene>
    <name evidence="2" type="primary">Acey_s0047.g1451</name>
    <name evidence="2" type="synonym">Acey-ceh-13</name>
    <name evidence="2" type="ORF">Y032_0047g1451</name>
</gene>
<keyword evidence="3" id="KW-1185">Reference proteome</keyword>
<proteinExistence type="predicted"/>
<feature type="compositionally biased region" description="Basic and acidic residues" evidence="1">
    <location>
        <begin position="132"/>
        <end position="141"/>
    </location>
</feature>
<dbReference type="AlphaFoldDB" id="A0A016UAN7"/>
<evidence type="ECO:0000313" key="2">
    <source>
        <dbReference type="EMBL" id="EYC12384.1"/>
    </source>
</evidence>
<reference evidence="3" key="1">
    <citation type="journal article" date="2015" name="Nat. Genet.">
        <title>The genome and transcriptome of the zoonotic hookworm Ancylostoma ceylanicum identify infection-specific gene families.</title>
        <authorList>
            <person name="Schwarz E.M."/>
            <person name="Hu Y."/>
            <person name="Antoshechkin I."/>
            <person name="Miller M.M."/>
            <person name="Sternberg P.W."/>
            <person name="Aroian R.V."/>
        </authorList>
    </citation>
    <scope>NUCLEOTIDE SEQUENCE</scope>
    <source>
        <strain evidence="3">HY135</strain>
    </source>
</reference>
<name>A0A016UAN7_9BILA</name>
<accession>A0A016UAN7</accession>
<evidence type="ECO:0000256" key="1">
    <source>
        <dbReference type="SAM" id="MobiDB-lite"/>
    </source>
</evidence>
<protein>
    <submittedName>
        <fullName evidence="2">Uncharacterized protein</fullName>
    </submittedName>
</protein>